<dbReference type="InterPro" id="IPR008918">
    <property type="entry name" value="HhH2"/>
</dbReference>
<dbReference type="Gene3D" id="3.40.50.1010">
    <property type="entry name" value="5'-nuclease"/>
    <property type="match status" value="1"/>
</dbReference>
<keyword evidence="6 9" id="KW-0460">Magnesium</keyword>
<accession>A0AAN7DAW2</accession>
<evidence type="ECO:0000256" key="6">
    <source>
        <dbReference type="ARBA" id="ARBA00022842"/>
    </source>
</evidence>
<evidence type="ECO:0000256" key="7">
    <source>
        <dbReference type="ARBA" id="ARBA00023204"/>
    </source>
</evidence>
<feature type="compositionally biased region" description="Low complexity" evidence="10">
    <location>
        <begin position="370"/>
        <end position="383"/>
    </location>
</feature>
<feature type="region of interest" description="Disordered" evidence="10">
    <location>
        <begin position="1062"/>
        <end position="1096"/>
    </location>
</feature>
<evidence type="ECO:0000256" key="3">
    <source>
        <dbReference type="ARBA" id="ARBA00022723"/>
    </source>
</evidence>
<dbReference type="InterPro" id="IPR006084">
    <property type="entry name" value="XPG/Rad2"/>
</dbReference>
<dbReference type="AlphaFoldDB" id="A0AAN7DAW2"/>
<keyword evidence="9" id="KW-0238">DNA-binding</keyword>
<keyword evidence="9" id="KW-0269">Exonuclease</keyword>
<dbReference type="RefSeq" id="XP_064680173.1">
    <property type="nucleotide sequence ID" value="XM_064824796.1"/>
</dbReference>
<keyword evidence="5 9" id="KW-0378">Hydrolase</keyword>
<keyword evidence="7 9" id="KW-0234">DNA repair</keyword>
<evidence type="ECO:0000313" key="13">
    <source>
        <dbReference type="EMBL" id="KAK4513507.1"/>
    </source>
</evidence>
<comment type="caution">
    <text evidence="13">The sequence shown here is derived from an EMBL/GenBank/DDBJ whole genome shotgun (WGS) entry which is preliminary data.</text>
</comment>
<feature type="domain" description="XPG N-terminal" evidence="12">
    <location>
        <begin position="1"/>
        <end position="99"/>
    </location>
</feature>
<dbReference type="InterPro" id="IPR029060">
    <property type="entry name" value="PIN-like_dom_sf"/>
</dbReference>
<comment type="cofactor">
    <cofactor evidence="9">
        <name>Mg(2+)</name>
        <dbReference type="ChEBI" id="CHEBI:18420"/>
    </cofactor>
    <text evidence="9">Binds 2 magnesium ions per subunit. They probably participate in the reaction catalyzed by the enzyme. May bind an additional third magnesium ion after substrate binding.</text>
</comment>
<feature type="region of interest" description="Disordered" evidence="10">
    <location>
        <begin position="1007"/>
        <end position="1030"/>
    </location>
</feature>
<dbReference type="PANTHER" id="PTHR11081">
    <property type="entry name" value="FLAP ENDONUCLEASE FAMILY MEMBER"/>
    <property type="match status" value="1"/>
</dbReference>
<evidence type="ECO:0000256" key="9">
    <source>
        <dbReference type="RuleBase" id="RU910737"/>
    </source>
</evidence>
<dbReference type="InterPro" id="IPR044752">
    <property type="entry name" value="PIN-like_EXO1"/>
</dbReference>
<keyword evidence="2 9" id="KW-0540">Nuclease</keyword>
<dbReference type="SMART" id="SM00485">
    <property type="entry name" value="XPGN"/>
    <property type="match status" value="1"/>
</dbReference>
<dbReference type="GO" id="GO:0005634">
    <property type="term" value="C:nucleus"/>
    <property type="evidence" value="ECO:0007669"/>
    <property type="project" value="UniProtKB-SubCell"/>
</dbReference>
<sequence length="1096" mass="121406">MGIQGLLQSLRPIQRTINISEYQGKTVAIDGHCILHRGGFGAATKIALNQPTDSYVNYFMQFMGLLEYHGVTPIVVFDGLPLPLKQITTDERRKNRQAALKQGLKLHEQGKTAAAEKYFQQSVSISNDMIITVIRRLMEKKIQCIVAPNEADAQLTHLVNTGKVDAVVTEDSDLLAFGCAKIIYKIDRYGDGIEICMDKVMNDHRSTLHEYDAETIRHICILSGCDYLPSIKGVGLKTILKRYEINRNTDQALYNLQHQFKKDFPADYIEKFYFANLGFLHQWVYDIDEKNYKRLNPLPSECSEDDIKLLGRIPTVQDSTMFRVNKIIPKPKPQDNPLKECIVKEFLAYTESSKENIMPSHLGVPFSATSPKSPKSPKSPSSSFGIRSRQVLSVSKLPQHNSNIITAADSWTTTSDEPSSYLSMPRVVTQGERLEALYKRFGVLPRKPRQVTSKSTAASRSLTDTSPSTSLPTNSNKPPSSESESTSSRGIGKIFRGTNIKSAANLPTFYSRDRDSWMSYIKHKHSPHPLALGSTVKRLYQRMKSKKDASETPLSSSPSSPTSPSPVEQPLVPLTETSTASITIQKDAVEPTQSNTVKPTQADAVDATHDYPISPPHTSLMEYEMSSNTTVNASDTTASNGNISTDKVAHEMDQTSSGQAWEMNSRSSPLSSLTATSSEQIKVPYNRHTQASKWTQILNSTPSSGYIPSNARTNYLRSNTTTCSNHNTILYNRHTQAKPMYSDSAPPVNKTPSSDYIPTIAHIKQTSIQHHQNTQAMASELAQPIGLAAGSDATLPNEYISHSASNTTISIKHNTTLHNQHTQSRPKASELAQPVDMAPASEHTPYNAHNNHLTGNATKATATTVIEPPQNISNDGEKENSNASSSKYHSNDRHMSFLTPTYDISRFNDEKFKKRSLHSASTTQRSSSDKHITARPPALNVHVNYPTSTTATSINEGTIPHHQEAQAKSMVNDPTQPVNMVPLSVPPNAHNNLPKANAVKTTTAATTTVNTPQHAPKSDEKENPNASSNKYHYCNPLMSHSNMSNTTHVLPDFNSAQSRKRFFDQTEHSPSTIQGNSRKKCFPALPPLPKRRYRRH</sequence>
<dbReference type="Proteomes" id="UP001304243">
    <property type="component" value="Unassembled WGS sequence"/>
</dbReference>
<feature type="region of interest" description="Disordered" evidence="10">
    <location>
        <begin position="586"/>
        <end position="620"/>
    </location>
</feature>
<feature type="region of interest" description="Disordered" evidence="10">
    <location>
        <begin position="448"/>
        <end position="490"/>
    </location>
</feature>
<dbReference type="EMBL" id="JASEJX010000016">
    <property type="protein sequence ID" value="KAK4513507.1"/>
    <property type="molecule type" value="Genomic_DNA"/>
</dbReference>
<name>A0AAN7DAW2_9FUNG</name>
<comment type="similarity">
    <text evidence="9">Belongs to the XPG/RAD2 endonuclease family. EXO1 subfamily.</text>
</comment>
<evidence type="ECO:0000313" key="14">
    <source>
        <dbReference type="Proteomes" id="UP001304243"/>
    </source>
</evidence>
<keyword evidence="14" id="KW-1185">Reference proteome</keyword>
<keyword evidence="9" id="KW-0267">Excision nuclease</keyword>
<dbReference type="PRINTS" id="PR00853">
    <property type="entry name" value="XPGRADSUPER"/>
</dbReference>
<dbReference type="FunFam" id="1.10.150.20:FF:000011">
    <property type="entry name" value="exonuclease 1"/>
    <property type="match status" value="1"/>
</dbReference>
<proteinExistence type="inferred from homology"/>
<evidence type="ECO:0000259" key="12">
    <source>
        <dbReference type="SMART" id="SM00485"/>
    </source>
</evidence>
<organism evidence="13 14">
    <name type="scientific">Mucor velutinosus</name>
    <dbReference type="NCBI Taxonomy" id="708070"/>
    <lineage>
        <taxon>Eukaryota</taxon>
        <taxon>Fungi</taxon>
        <taxon>Fungi incertae sedis</taxon>
        <taxon>Mucoromycota</taxon>
        <taxon>Mucoromycotina</taxon>
        <taxon>Mucoromycetes</taxon>
        <taxon>Mucorales</taxon>
        <taxon>Mucorineae</taxon>
        <taxon>Mucoraceae</taxon>
        <taxon>Mucor</taxon>
    </lineage>
</organism>
<dbReference type="SMART" id="SM00279">
    <property type="entry name" value="HhH2"/>
    <property type="match status" value="1"/>
</dbReference>
<dbReference type="CDD" id="cd09857">
    <property type="entry name" value="PIN_EXO1"/>
    <property type="match status" value="1"/>
</dbReference>
<dbReference type="FunFam" id="3.40.50.1010:FF:000002">
    <property type="entry name" value="Exonuclease 1, putative"/>
    <property type="match status" value="1"/>
</dbReference>
<dbReference type="EC" id="3.1.-.-" evidence="9"/>
<evidence type="ECO:0000256" key="2">
    <source>
        <dbReference type="ARBA" id="ARBA00022722"/>
    </source>
</evidence>
<keyword evidence="3 9" id="KW-0479">Metal-binding</keyword>
<evidence type="ECO:0000256" key="10">
    <source>
        <dbReference type="SAM" id="MobiDB-lite"/>
    </source>
</evidence>
<keyword evidence="9" id="KW-0228">DNA excision</keyword>
<dbReference type="SUPFAM" id="SSF47807">
    <property type="entry name" value="5' to 3' exonuclease, C-terminal subdomain"/>
    <property type="match status" value="1"/>
</dbReference>
<evidence type="ECO:0000256" key="8">
    <source>
        <dbReference type="ARBA" id="ARBA00023242"/>
    </source>
</evidence>
<feature type="compositionally biased region" description="Low complexity" evidence="10">
    <location>
        <begin position="459"/>
        <end position="488"/>
    </location>
</feature>
<dbReference type="SUPFAM" id="SSF88723">
    <property type="entry name" value="PIN domain-like"/>
    <property type="match status" value="1"/>
</dbReference>
<dbReference type="GO" id="GO:0006281">
    <property type="term" value="P:DNA repair"/>
    <property type="evidence" value="ECO:0007669"/>
    <property type="project" value="UniProtKB-UniRule"/>
</dbReference>
<dbReference type="SMART" id="SM00484">
    <property type="entry name" value="XPGI"/>
    <property type="match status" value="1"/>
</dbReference>
<dbReference type="Pfam" id="PF00752">
    <property type="entry name" value="XPG_N"/>
    <property type="match status" value="1"/>
</dbReference>
<dbReference type="GO" id="GO:0017108">
    <property type="term" value="F:5'-flap endonuclease activity"/>
    <property type="evidence" value="ECO:0007669"/>
    <property type="project" value="TreeGrafter"/>
</dbReference>
<feature type="region of interest" description="Disordered" evidence="10">
    <location>
        <begin position="362"/>
        <end position="386"/>
    </location>
</feature>
<dbReference type="Gene3D" id="1.10.150.20">
    <property type="entry name" value="5' to 3' exonuclease, C-terminal subdomain"/>
    <property type="match status" value="1"/>
</dbReference>
<evidence type="ECO:0000256" key="5">
    <source>
        <dbReference type="ARBA" id="ARBA00022801"/>
    </source>
</evidence>
<keyword evidence="8 9" id="KW-0539">Nucleus</keyword>
<evidence type="ECO:0000256" key="1">
    <source>
        <dbReference type="ARBA" id="ARBA00004123"/>
    </source>
</evidence>
<feature type="domain" description="XPG-I" evidence="11">
    <location>
        <begin position="136"/>
        <end position="210"/>
    </location>
</feature>
<feature type="compositionally biased region" description="Low complexity" evidence="10">
    <location>
        <begin position="551"/>
        <end position="566"/>
    </location>
</feature>
<feature type="region of interest" description="Disordered" evidence="10">
    <location>
        <begin position="542"/>
        <end position="572"/>
    </location>
</feature>
<protein>
    <recommendedName>
        <fullName evidence="9">Exonuclease 1</fullName>
        <ecNumber evidence="9">3.1.-.-</ecNumber>
    </recommendedName>
</protein>
<comment type="subcellular location">
    <subcellularLocation>
        <location evidence="1 9">Nucleus</location>
    </subcellularLocation>
</comment>
<evidence type="ECO:0000259" key="11">
    <source>
        <dbReference type="SMART" id="SM00484"/>
    </source>
</evidence>
<evidence type="ECO:0000256" key="4">
    <source>
        <dbReference type="ARBA" id="ARBA00022763"/>
    </source>
</evidence>
<comment type="function">
    <text evidence="9">5'-&gt;3' double-stranded DNA exonuclease which may also possess a cryptic 3'-&gt;5' double-stranded DNA exonuclease activity. Functions in DNA mismatch repair.</text>
</comment>
<dbReference type="PANTHER" id="PTHR11081:SF8">
    <property type="entry name" value="EXONUCLEASE 1"/>
    <property type="match status" value="1"/>
</dbReference>
<dbReference type="Pfam" id="PF00867">
    <property type="entry name" value="XPG_I"/>
    <property type="match status" value="1"/>
</dbReference>
<dbReference type="GO" id="GO:0035312">
    <property type="term" value="F:5'-3' DNA exonuclease activity"/>
    <property type="evidence" value="ECO:0007669"/>
    <property type="project" value="UniProtKB-UniRule"/>
</dbReference>
<dbReference type="GeneID" id="89949195"/>
<dbReference type="GO" id="GO:0046872">
    <property type="term" value="F:metal ion binding"/>
    <property type="evidence" value="ECO:0007669"/>
    <property type="project" value="UniProtKB-UniRule"/>
</dbReference>
<dbReference type="InterPro" id="IPR006086">
    <property type="entry name" value="XPG-I_dom"/>
</dbReference>
<feature type="region of interest" description="Disordered" evidence="10">
    <location>
        <begin position="867"/>
        <end position="893"/>
    </location>
</feature>
<feature type="region of interest" description="Disordered" evidence="10">
    <location>
        <begin position="914"/>
        <end position="933"/>
    </location>
</feature>
<reference evidence="13 14" key="1">
    <citation type="submission" date="2022-11" db="EMBL/GenBank/DDBJ databases">
        <title>Mucor velutinosus strain NIH1002 WGS.</title>
        <authorList>
            <person name="Subramanian P."/>
            <person name="Mullikin J.C."/>
            <person name="Segre J.A."/>
            <person name="Zelazny A.M."/>
        </authorList>
    </citation>
    <scope>NUCLEOTIDE SEQUENCE [LARGE SCALE GENOMIC DNA]</scope>
    <source>
        <strain evidence="13 14">NIH1002</strain>
    </source>
</reference>
<keyword evidence="4 9" id="KW-0227">DNA damage</keyword>
<gene>
    <name evidence="13" type="ORF">ATC70_005509</name>
</gene>
<dbReference type="GO" id="GO:0003677">
    <property type="term" value="F:DNA binding"/>
    <property type="evidence" value="ECO:0007669"/>
    <property type="project" value="UniProtKB-UniRule"/>
</dbReference>
<dbReference type="InterPro" id="IPR036279">
    <property type="entry name" value="5-3_exonuclease_C_sf"/>
</dbReference>
<dbReference type="InterPro" id="IPR006085">
    <property type="entry name" value="XPG_DNA_repair_N"/>
</dbReference>